<reference evidence="8" key="2">
    <citation type="submission" date="2020-11" db="EMBL/GenBank/DDBJ databases">
        <authorList>
            <person name="McCartney M.A."/>
            <person name="Auch B."/>
            <person name="Kono T."/>
            <person name="Mallez S."/>
            <person name="Becker A."/>
            <person name="Gohl D.M."/>
            <person name="Silverstein K.A.T."/>
            <person name="Koren S."/>
            <person name="Bechman K.B."/>
            <person name="Herman A."/>
            <person name="Abrahante J.E."/>
            <person name="Garbe J."/>
        </authorList>
    </citation>
    <scope>NUCLEOTIDE SEQUENCE</scope>
    <source>
        <strain evidence="8">Duluth1</strain>
        <tissue evidence="8">Whole animal</tissue>
    </source>
</reference>
<dbReference type="GO" id="GO:0019752">
    <property type="term" value="P:carboxylic acid metabolic process"/>
    <property type="evidence" value="ECO:0007669"/>
    <property type="project" value="InterPro"/>
</dbReference>
<dbReference type="Proteomes" id="UP000828390">
    <property type="component" value="Unassembled WGS sequence"/>
</dbReference>
<proteinExistence type="inferred from homology"/>
<evidence type="ECO:0000313" key="9">
    <source>
        <dbReference type="Proteomes" id="UP000828390"/>
    </source>
</evidence>
<dbReference type="EMBL" id="JAIWYP010000014">
    <property type="protein sequence ID" value="KAH3707257.1"/>
    <property type="molecule type" value="Genomic_DNA"/>
</dbReference>
<evidence type="ECO:0000256" key="4">
    <source>
        <dbReference type="ARBA" id="ARBA00022898"/>
    </source>
</evidence>
<evidence type="ECO:0000256" key="3">
    <source>
        <dbReference type="ARBA" id="ARBA00022793"/>
    </source>
</evidence>
<feature type="modified residue" description="N6-(pyridoxal phosphate)lysine" evidence="6">
    <location>
        <position position="107"/>
    </location>
</feature>
<dbReference type="Pfam" id="PF00282">
    <property type="entry name" value="Pyridoxal_deC"/>
    <property type="match status" value="1"/>
</dbReference>
<dbReference type="InterPro" id="IPR015421">
    <property type="entry name" value="PyrdxlP-dep_Trfase_major"/>
</dbReference>
<comment type="caution">
    <text evidence="8">The sequence shown here is derived from an EMBL/GenBank/DDBJ whole genome shotgun (WGS) entry which is preliminary data.</text>
</comment>
<keyword evidence="9" id="KW-1185">Reference proteome</keyword>
<keyword evidence="3" id="KW-0210">Decarboxylase</keyword>
<evidence type="ECO:0000256" key="6">
    <source>
        <dbReference type="PIRSR" id="PIRSR602129-50"/>
    </source>
</evidence>
<keyword evidence="4 6" id="KW-0663">Pyridoxal phosphate</keyword>
<dbReference type="PANTHER" id="PTHR45677:SF8">
    <property type="entry name" value="CYSTEINE SULFINIC ACID DECARBOXYLASE"/>
    <property type="match status" value="1"/>
</dbReference>
<organism evidence="8 9">
    <name type="scientific">Dreissena polymorpha</name>
    <name type="common">Zebra mussel</name>
    <name type="synonym">Mytilus polymorpha</name>
    <dbReference type="NCBI Taxonomy" id="45954"/>
    <lineage>
        <taxon>Eukaryota</taxon>
        <taxon>Metazoa</taxon>
        <taxon>Spiralia</taxon>
        <taxon>Lophotrochozoa</taxon>
        <taxon>Mollusca</taxon>
        <taxon>Bivalvia</taxon>
        <taxon>Autobranchia</taxon>
        <taxon>Heteroconchia</taxon>
        <taxon>Euheterodonta</taxon>
        <taxon>Imparidentia</taxon>
        <taxon>Neoheterodontei</taxon>
        <taxon>Myida</taxon>
        <taxon>Dreissenoidea</taxon>
        <taxon>Dreissenidae</taxon>
        <taxon>Dreissena</taxon>
    </lineage>
</organism>
<comment type="similarity">
    <text evidence="2 7">Belongs to the group II decarboxylase family.</text>
</comment>
<evidence type="ECO:0000256" key="5">
    <source>
        <dbReference type="ARBA" id="ARBA00023239"/>
    </source>
</evidence>
<sequence>MFLGMGLDSVVRVATDELGKMKPEVLEARIQEDLKMGHLPAMVMATAGTTVLGAYDLLEALADVCDRYGVWLHCDACWGGGALLSDKHRHLMAAVHRTHSLAWNFHKMSGAPIQSSAFLVNEKGLMEECNQFKAEYLFQPDKCYDTSYDIGDKTVQCGRKVDSLKLWLLWKAVGDAGMAAVVDNCFQNAQYLAEKMKQTDGFRLVIPEFECANVCFWYIPESLRGQEETPDWWQKISKVGPAIKERMVREGSMMMGYTPLTCKGHVNFFRIILANAKSDRTDMDFVVSEIERLGKDL</sequence>
<name>A0A9D3YVW5_DREPO</name>
<accession>A0A9D3YVW5</accession>
<evidence type="ECO:0000313" key="8">
    <source>
        <dbReference type="EMBL" id="KAH3707257.1"/>
    </source>
</evidence>
<dbReference type="GO" id="GO:0030170">
    <property type="term" value="F:pyridoxal phosphate binding"/>
    <property type="evidence" value="ECO:0007669"/>
    <property type="project" value="InterPro"/>
</dbReference>
<dbReference type="SUPFAM" id="SSF53383">
    <property type="entry name" value="PLP-dependent transferases"/>
    <property type="match status" value="1"/>
</dbReference>
<evidence type="ECO:0000256" key="1">
    <source>
        <dbReference type="ARBA" id="ARBA00001933"/>
    </source>
</evidence>
<dbReference type="GO" id="GO:0016831">
    <property type="term" value="F:carboxy-lyase activity"/>
    <property type="evidence" value="ECO:0007669"/>
    <property type="project" value="UniProtKB-KW"/>
</dbReference>
<keyword evidence="5 7" id="KW-0456">Lyase</keyword>
<gene>
    <name evidence="8" type="ORF">DPMN_066656</name>
</gene>
<comment type="cofactor">
    <cofactor evidence="1 6 7">
        <name>pyridoxal 5'-phosphate</name>
        <dbReference type="ChEBI" id="CHEBI:597326"/>
    </cofactor>
</comment>
<dbReference type="InterPro" id="IPR015422">
    <property type="entry name" value="PyrdxlP-dep_Trfase_small"/>
</dbReference>
<evidence type="ECO:0000256" key="7">
    <source>
        <dbReference type="RuleBase" id="RU000382"/>
    </source>
</evidence>
<reference evidence="8" key="1">
    <citation type="journal article" date="2019" name="bioRxiv">
        <title>The Genome of the Zebra Mussel, Dreissena polymorpha: A Resource for Invasive Species Research.</title>
        <authorList>
            <person name="McCartney M.A."/>
            <person name="Auch B."/>
            <person name="Kono T."/>
            <person name="Mallez S."/>
            <person name="Zhang Y."/>
            <person name="Obille A."/>
            <person name="Becker A."/>
            <person name="Abrahante J.E."/>
            <person name="Garbe J."/>
            <person name="Badalamenti J.P."/>
            <person name="Herman A."/>
            <person name="Mangelson H."/>
            <person name="Liachko I."/>
            <person name="Sullivan S."/>
            <person name="Sone E.D."/>
            <person name="Koren S."/>
            <person name="Silverstein K.A.T."/>
            <person name="Beckman K.B."/>
            <person name="Gohl D.M."/>
        </authorList>
    </citation>
    <scope>NUCLEOTIDE SEQUENCE</scope>
    <source>
        <strain evidence="8">Duluth1</strain>
        <tissue evidence="8">Whole animal</tissue>
    </source>
</reference>
<dbReference type="InterPro" id="IPR002129">
    <property type="entry name" value="PyrdxlP-dep_de-COase"/>
</dbReference>
<dbReference type="InterPro" id="IPR015424">
    <property type="entry name" value="PyrdxlP-dep_Trfase"/>
</dbReference>
<dbReference type="PANTHER" id="PTHR45677">
    <property type="entry name" value="GLUTAMATE DECARBOXYLASE-RELATED"/>
    <property type="match status" value="1"/>
</dbReference>
<dbReference type="Gene3D" id="3.90.1150.10">
    <property type="entry name" value="Aspartate Aminotransferase, domain 1"/>
    <property type="match status" value="1"/>
</dbReference>
<dbReference type="Gene3D" id="3.40.640.10">
    <property type="entry name" value="Type I PLP-dependent aspartate aminotransferase-like (Major domain)"/>
    <property type="match status" value="1"/>
</dbReference>
<evidence type="ECO:0000256" key="2">
    <source>
        <dbReference type="ARBA" id="ARBA00009533"/>
    </source>
</evidence>
<protein>
    <submittedName>
        <fullName evidence="8">Uncharacterized protein</fullName>
    </submittedName>
</protein>
<dbReference type="GO" id="GO:0005737">
    <property type="term" value="C:cytoplasm"/>
    <property type="evidence" value="ECO:0007669"/>
    <property type="project" value="TreeGrafter"/>
</dbReference>
<dbReference type="AlphaFoldDB" id="A0A9D3YVW5"/>